<keyword evidence="6" id="KW-0175">Coiled coil</keyword>
<dbReference type="Pfam" id="PF23598">
    <property type="entry name" value="LRR_14"/>
    <property type="match status" value="2"/>
</dbReference>
<dbReference type="InterPro" id="IPR002182">
    <property type="entry name" value="NB-ARC"/>
</dbReference>
<evidence type="ECO:0000256" key="4">
    <source>
        <dbReference type="ARBA" id="ARBA00022741"/>
    </source>
</evidence>
<evidence type="ECO:0000256" key="1">
    <source>
        <dbReference type="ARBA" id="ARBA00008894"/>
    </source>
</evidence>
<keyword evidence="3" id="KW-0677">Repeat</keyword>
<sequence length="1227" mass="138092">MEATSLSVGRSVLNGALSYAKSAVAEELALQLGVGRDQAFITGELEMMQSFLVMAHDEGDDNNQVVKTWVNQVRDVAYIVEDCLQDFAIRVDRQPWWRTLIHRHNVANQMKELRAQVDDVSQRNIRYQLIKGPSDAASSSSSKQPAADKSSTALVFGIHGAAEQHNQSNMDLSELLMASCKDENCVLALGVIAVWGTSADLGQTSIISEVYENQDVTTKFPCRAWVRLTHPFDPKDFIQSLVEQFHHSTSVAAMLEMDQKAPQQLAQEFDGYVNKKRYLIVINDLSTIEEWHRVKRCFPDNNMGCRIIVSTQQAEVATLCAGQGYNISKLKQLSAHQNIYAFHNMRSEHETSDLTGTSSCSKGDTINSTDNSAVPNGEITEDLSADGVDGKSLTWNSIMESRIVGRAQEKEDIIIKLIPQEATKKFQVISIWGMGGLGKTTLVEDVYQSKELSDKFDKRACATILRPFSLVELLRSLFVQLDTETSEKKAAVGLPAGQRKKLPSSMTIAELVKELAILVEKKRCLIVLDDVSSTAEWDQLIQLDSFLMMENTSRIIVTTREKSIALHCSEKRQENVYKLNDLGYKYARELFIKKVFKKIVDLDKQYPQLVEPTELILKKCGQLPLAIVTIGGFLADQPKTFIEWRKFYDHISAEMEMNPELTTIRTVLMKSYDGLPYHLKSCFLYTSIFSEDRKLDRRRLVLRWTAEGYSREVRDKSAEEVSDGYFMELIGRSMILPSQKSFHSIKGIDSCQVHDLIREISISKSTEENLVLRLEKGCKLNSQQGNARHLAINGNWEGEQSDFERMVDMPRVRSVTVFGKWRPFFMSVKMRMLRVLDLEDTTGLVDHHLKHIGKLLHLIYLSLRGCEDIYHLPDSIGNLMQLQTLDIRGTSIVILPRSIVKLRKLQYLRSSNQLTWCLGPISNSDSHPYLKTCVGFCIGCCIPREVIQTDGCNRRDVCTFTWCAAIPFLVGGHGNDVGVRVPRGMRRMKALHTLQGVDLVASGGIAFLRNIKGGLMGLRKLGVVRLQEKHASEFCAVVSSLNLLESLSVTSERGHDLLLGGISSPPTNLRNLKLVVRRYSMESMAKLPKWVKKLENLVKLRIEFATSGQEEQDAAIGALGNLPSLAVLRLKVFAFNGEKLHFGAEEFRSIVVLELEFTENTRLVEFEEGAMPKLQQLLLHCPDIRTEFLGVDSLGSIKEVGITEHLITEELRAQVALNRNKPILNKL</sequence>
<dbReference type="Gene3D" id="3.80.10.10">
    <property type="entry name" value="Ribonuclease Inhibitor"/>
    <property type="match status" value="1"/>
</dbReference>
<proteinExistence type="inferred from homology"/>
<dbReference type="AlphaFoldDB" id="A0A3B6PTJ2"/>
<feature type="domain" description="Disease resistance R13L4/SHOC-2-like LRR" evidence="11">
    <location>
        <begin position="812"/>
        <end position="913"/>
    </location>
</feature>
<reference evidence="12" key="2">
    <citation type="submission" date="2018-10" db="UniProtKB">
        <authorList>
            <consortium name="EnsemblPlants"/>
        </authorList>
    </citation>
    <scope>IDENTIFICATION</scope>
</reference>
<dbReference type="InterPro" id="IPR044974">
    <property type="entry name" value="Disease_R_plants"/>
</dbReference>
<dbReference type="PRINTS" id="PR00364">
    <property type="entry name" value="DISEASERSIST"/>
</dbReference>
<dbReference type="GO" id="GO:0043531">
    <property type="term" value="F:ADP binding"/>
    <property type="evidence" value="ECO:0007669"/>
    <property type="project" value="InterPro"/>
</dbReference>
<dbReference type="Pfam" id="PF23559">
    <property type="entry name" value="WHD_DRP"/>
    <property type="match status" value="1"/>
</dbReference>
<feature type="compositionally biased region" description="Polar residues" evidence="7">
    <location>
        <begin position="353"/>
        <end position="374"/>
    </location>
</feature>
<evidence type="ECO:0000256" key="3">
    <source>
        <dbReference type="ARBA" id="ARBA00022737"/>
    </source>
</evidence>
<dbReference type="InterPro" id="IPR036388">
    <property type="entry name" value="WH-like_DNA-bd_sf"/>
</dbReference>
<feature type="domain" description="Disease resistance protein winged helix" evidence="10">
    <location>
        <begin position="688"/>
        <end position="760"/>
    </location>
</feature>
<dbReference type="Pfam" id="PF00931">
    <property type="entry name" value="NB-ARC"/>
    <property type="match status" value="2"/>
</dbReference>
<feature type="domain" description="Disease resistance N-terminal" evidence="9">
    <location>
        <begin position="13"/>
        <end position="98"/>
    </location>
</feature>
<dbReference type="EnsemblPlants" id="TraesCS6B02G468800.1">
    <property type="protein sequence ID" value="TraesCS6B02G468800.1"/>
    <property type="gene ID" value="TraesCS6B02G468800"/>
</dbReference>
<dbReference type="PANTHER" id="PTHR23155">
    <property type="entry name" value="DISEASE RESISTANCE PROTEIN RP"/>
    <property type="match status" value="1"/>
</dbReference>
<dbReference type="InterPro" id="IPR027417">
    <property type="entry name" value="P-loop_NTPase"/>
</dbReference>
<keyword evidence="2" id="KW-0433">Leucine-rich repeat</keyword>
<keyword evidence="5" id="KW-0611">Plant defense</keyword>
<dbReference type="Gene3D" id="1.10.10.10">
    <property type="entry name" value="Winged helix-like DNA-binding domain superfamily/Winged helix DNA-binding domain"/>
    <property type="match status" value="1"/>
</dbReference>
<evidence type="ECO:0000256" key="7">
    <source>
        <dbReference type="SAM" id="MobiDB-lite"/>
    </source>
</evidence>
<dbReference type="InterPro" id="IPR038005">
    <property type="entry name" value="RX-like_CC"/>
</dbReference>
<organism evidence="12">
    <name type="scientific">Triticum aestivum</name>
    <name type="common">Wheat</name>
    <dbReference type="NCBI Taxonomy" id="4565"/>
    <lineage>
        <taxon>Eukaryota</taxon>
        <taxon>Viridiplantae</taxon>
        <taxon>Streptophyta</taxon>
        <taxon>Embryophyta</taxon>
        <taxon>Tracheophyta</taxon>
        <taxon>Spermatophyta</taxon>
        <taxon>Magnoliopsida</taxon>
        <taxon>Liliopsida</taxon>
        <taxon>Poales</taxon>
        <taxon>Poaceae</taxon>
        <taxon>BOP clade</taxon>
        <taxon>Pooideae</taxon>
        <taxon>Triticodae</taxon>
        <taxon>Triticeae</taxon>
        <taxon>Triticinae</taxon>
        <taxon>Triticum</taxon>
    </lineage>
</organism>
<dbReference type="GO" id="GO:0002758">
    <property type="term" value="P:innate immune response-activating signaling pathway"/>
    <property type="evidence" value="ECO:0007669"/>
    <property type="project" value="UniProtKB-ARBA"/>
</dbReference>
<dbReference type="InterPro" id="IPR032675">
    <property type="entry name" value="LRR_dom_sf"/>
</dbReference>
<dbReference type="KEGG" id="taes:123140144"/>
<protein>
    <recommendedName>
        <fullName evidence="14">Disease resistance protein RPM1</fullName>
    </recommendedName>
</protein>
<comment type="similarity">
    <text evidence="1">Belongs to the disease resistance NB-LRR family.</text>
</comment>
<dbReference type="InterPro" id="IPR058922">
    <property type="entry name" value="WHD_DRP"/>
</dbReference>
<dbReference type="Pfam" id="PF18052">
    <property type="entry name" value="Rx_N"/>
    <property type="match status" value="1"/>
</dbReference>
<evidence type="ECO:0000259" key="10">
    <source>
        <dbReference type="Pfam" id="PF23559"/>
    </source>
</evidence>
<dbReference type="SUPFAM" id="SSF52540">
    <property type="entry name" value="P-loop containing nucleoside triphosphate hydrolases"/>
    <property type="match status" value="2"/>
</dbReference>
<feature type="domain" description="NB-ARC" evidence="8">
    <location>
        <begin position="409"/>
        <end position="598"/>
    </location>
</feature>
<feature type="domain" description="NB-ARC" evidence="8">
    <location>
        <begin position="190"/>
        <end position="335"/>
    </location>
</feature>
<evidence type="ECO:0000259" key="11">
    <source>
        <dbReference type="Pfam" id="PF23598"/>
    </source>
</evidence>
<dbReference type="SUPFAM" id="SSF52047">
    <property type="entry name" value="RNI-like"/>
    <property type="match status" value="1"/>
</dbReference>
<evidence type="ECO:0000259" key="8">
    <source>
        <dbReference type="Pfam" id="PF00931"/>
    </source>
</evidence>
<dbReference type="GO" id="GO:0042742">
    <property type="term" value="P:defense response to bacterium"/>
    <property type="evidence" value="ECO:0007669"/>
    <property type="project" value="UniProtKB-ARBA"/>
</dbReference>
<evidence type="ECO:0000256" key="6">
    <source>
        <dbReference type="ARBA" id="ARBA00023054"/>
    </source>
</evidence>
<dbReference type="Gene3D" id="1.10.8.430">
    <property type="entry name" value="Helical domain of apoptotic protease-activating factors"/>
    <property type="match status" value="1"/>
</dbReference>
<dbReference type="InterPro" id="IPR042197">
    <property type="entry name" value="Apaf_helical"/>
</dbReference>
<gene>
    <name evidence="12" type="primary">LOC123140144</name>
</gene>
<keyword evidence="4" id="KW-0547">Nucleotide-binding</keyword>
<dbReference type="Gene3D" id="3.40.50.300">
    <property type="entry name" value="P-loop containing nucleotide triphosphate hydrolases"/>
    <property type="match status" value="2"/>
</dbReference>
<dbReference type="Gramene" id="TraesCS6B03G1302200.1">
    <property type="protein sequence ID" value="TraesCS6B03G1302200.1.CDS"/>
    <property type="gene ID" value="TraesCS6B03G1302200"/>
</dbReference>
<evidence type="ECO:0000313" key="12">
    <source>
        <dbReference type="EnsemblPlants" id="TraesCS6B02G468800.1"/>
    </source>
</evidence>
<dbReference type="FunFam" id="1.10.10.10:FF:000322">
    <property type="entry name" value="Probable disease resistance protein At1g63360"/>
    <property type="match status" value="1"/>
</dbReference>
<dbReference type="RefSeq" id="XP_044415816.1">
    <property type="nucleotide sequence ID" value="XM_044559881.1"/>
</dbReference>
<dbReference type="Gene3D" id="1.20.5.4130">
    <property type="match status" value="1"/>
</dbReference>
<dbReference type="STRING" id="4565.A0A3B6PTJ2"/>
<dbReference type="SMR" id="A0A3B6PTJ2"/>
<keyword evidence="13" id="KW-1185">Reference proteome</keyword>
<dbReference type="InterPro" id="IPR055414">
    <property type="entry name" value="LRR_R13L4/SHOC2-like"/>
</dbReference>
<dbReference type="OrthoDB" id="694378at2759"/>
<reference evidence="12" key="1">
    <citation type="submission" date="2018-08" db="EMBL/GenBank/DDBJ databases">
        <authorList>
            <person name="Rossello M."/>
        </authorList>
    </citation>
    <scope>NUCLEOTIDE SEQUENCE [LARGE SCALE GENOMIC DNA]</scope>
    <source>
        <strain evidence="12">cv. Chinese Spring</strain>
    </source>
</reference>
<name>A0A3B6PTJ2_WHEAT</name>
<feature type="domain" description="Disease resistance R13L4/SHOC-2-like LRR" evidence="11">
    <location>
        <begin position="977"/>
        <end position="1202"/>
    </location>
</feature>
<dbReference type="Gramene" id="TraesCS6B02G468800.1">
    <property type="protein sequence ID" value="TraesCS6B02G468800.1"/>
    <property type="gene ID" value="TraesCS6B02G468800"/>
</dbReference>
<accession>A0A3B6PTJ2</accession>
<dbReference type="GO" id="GO:0009626">
    <property type="term" value="P:plant-type hypersensitive response"/>
    <property type="evidence" value="ECO:0007669"/>
    <property type="project" value="UniProtKB-ARBA"/>
</dbReference>
<evidence type="ECO:0000256" key="5">
    <source>
        <dbReference type="ARBA" id="ARBA00022821"/>
    </source>
</evidence>
<dbReference type="Proteomes" id="UP000019116">
    <property type="component" value="Chromosome 6B"/>
</dbReference>
<evidence type="ECO:0000313" key="13">
    <source>
        <dbReference type="Proteomes" id="UP000019116"/>
    </source>
</evidence>
<dbReference type="CDD" id="cd14798">
    <property type="entry name" value="RX-CC_like"/>
    <property type="match status" value="1"/>
</dbReference>
<feature type="region of interest" description="Disordered" evidence="7">
    <location>
        <begin position="352"/>
        <end position="378"/>
    </location>
</feature>
<dbReference type="InterPro" id="IPR041118">
    <property type="entry name" value="Rx_N"/>
</dbReference>
<dbReference type="GeneID" id="123140144"/>
<dbReference type="PANTHER" id="PTHR23155:SF1114">
    <property type="entry name" value="OS02G0475500 PROTEIN"/>
    <property type="match status" value="1"/>
</dbReference>
<evidence type="ECO:0000259" key="9">
    <source>
        <dbReference type="Pfam" id="PF18052"/>
    </source>
</evidence>
<evidence type="ECO:0008006" key="14">
    <source>
        <dbReference type="Google" id="ProtNLM"/>
    </source>
</evidence>
<evidence type="ECO:0000256" key="2">
    <source>
        <dbReference type="ARBA" id="ARBA00022614"/>
    </source>
</evidence>